<feature type="region of interest" description="Disordered" evidence="1">
    <location>
        <begin position="128"/>
        <end position="213"/>
    </location>
</feature>
<sequence length="782" mass="88595">MVAILEKSENVDFHPIVDFIEASPLRYALTVKPTVYVSHIRQFCSTAKIETMEEGTKILATVDGILRTVTESSLNLKLQDKEGIRFNEFSSNIATALVCLATLLSTALICLDGLVKIVNNKGEGSCIPTEPHHTPSSKAHPTSHTTHSSPTLPPVTTASIPTVTPFETTPIRQYTRRARIAQSSALPPIADEPTSPLRDVSEGEAAPERVSDDTEEMATVLTSMDAATVLASGVAEVPTGSGSIPTVSPPANEVPTGSDVFPTASLILATATVVTPYTRRKGKETLLEEEMERDSQRMNEQIAQDAEIARIHAEEELQSMIDGLDRSNETVAKYLQEYQQFASELPLERRIELISDLTKYQDNYAKVHKFQTQQRKPWSKKQKRDYYMAVIRSNLGWKVKDFRGMTFEEIEAKFTTVWKQIKDFIPIGSKEEEERFKRRGIRFEQESVKKLKTSESVPEEVKSPDEVPKEKVKEMMQLVPIEEVYVEALQVKHPIIDWKVHTEGQRSFWKITRLGGSSASYQFFVDMLKHLDTEDLNQLWALVKESLSNRLPTIEWKLYDTCRVHHVTAKDKEIFMLVEKDYPLRKGLAIVMICYKLQGRIVGNKMHKAFLLLVIEFPLPEEVPTAGEESSHCQKKREAVAVKIALLPKSKRNCLSKSDDSYAKIINHLDVPFHHHPPKLILTRLEHRTCYLTVTGIKDTFDLRAKTILCRSYKGEPSQVAIEKRFGGNKETKKVKKTLLKQQYENFIGLSSESLDQIHDRLQKLISQLEILKESLSQEDII</sequence>
<evidence type="ECO:0000256" key="1">
    <source>
        <dbReference type="SAM" id="MobiDB-lite"/>
    </source>
</evidence>
<protein>
    <submittedName>
        <fullName evidence="2">Uncharacterized protein</fullName>
    </submittedName>
</protein>
<feature type="compositionally biased region" description="Polar residues" evidence="1">
    <location>
        <begin position="158"/>
        <end position="172"/>
    </location>
</feature>
<organism evidence="2">
    <name type="scientific">Tanacetum cinerariifolium</name>
    <name type="common">Dalmatian daisy</name>
    <name type="synonym">Chrysanthemum cinerariifolium</name>
    <dbReference type="NCBI Taxonomy" id="118510"/>
    <lineage>
        <taxon>Eukaryota</taxon>
        <taxon>Viridiplantae</taxon>
        <taxon>Streptophyta</taxon>
        <taxon>Embryophyta</taxon>
        <taxon>Tracheophyta</taxon>
        <taxon>Spermatophyta</taxon>
        <taxon>Magnoliopsida</taxon>
        <taxon>eudicotyledons</taxon>
        <taxon>Gunneridae</taxon>
        <taxon>Pentapetalae</taxon>
        <taxon>asterids</taxon>
        <taxon>campanulids</taxon>
        <taxon>Asterales</taxon>
        <taxon>Asteraceae</taxon>
        <taxon>Asteroideae</taxon>
        <taxon>Anthemideae</taxon>
        <taxon>Anthemidinae</taxon>
        <taxon>Tanacetum</taxon>
    </lineage>
</organism>
<reference evidence="2" key="1">
    <citation type="journal article" date="2019" name="Sci. Rep.">
        <title>Draft genome of Tanacetum cinerariifolium, the natural source of mosquito coil.</title>
        <authorList>
            <person name="Yamashiro T."/>
            <person name="Shiraishi A."/>
            <person name="Satake H."/>
            <person name="Nakayama K."/>
        </authorList>
    </citation>
    <scope>NUCLEOTIDE SEQUENCE</scope>
</reference>
<gene>
    <name evidence="2" type="ORF">Tci_002871</name>
</gene>
<accession>A0A6L2J1L8</accession>
<proteinExistence type="predicted"/>
<name>A0A6L2J1L8_TANCI</name>
<dbReference type="AlphaFoldDB" id="A0A6L2J1L8"/>
<dbReference type="EMBL" id="BKCJ010000199">
    <property type="protein sequence ID" value="GEU30893.1"/>
    <property type="molecule type" value="Genomic_DNA"/>
</dbReference>
<feature type="compositionally biased region" description="Low complexity" evidence="1">
    <location>
        <begin position="134"/>
        <end position="157"/>
    </location>
</feature>
<evidence type="ECO:0000313" key="2">
    <source>
        <dbReference type="EMBL" id="GEU30893.1"/>
    </source>
</evidence>
<comment type="caution">
    <text evidence="2">The sequence shown here is derived from an EMBL/GenBank/DDBJ whole genome shotgun (WGS) entry which is preliminary data.</text>
</comment>